<dbReference type="InterPro" id="IPR039060">
    <property type="entry name" value="Antitox_HigA"/>
</dbReference>
<name>A0ABU5QK11_9BACT</name>
<dbReference type="PANTHER" id="PTHR40455">
    <property type="entry name" value="ANTITOXIN HIGA"/>
    <property type="match status" value="1"/>
</dbReference>
<dbReference type="EMBL" id="JAYFUL010000007">
    <property type="protein sequence ID" value="MEA5257392.1"/>
    <property type="molecule type" value="Genomic_DNA"/>
</dbReference>
<proteinExistence type="predicted"/>
<evidence type="ECO:0000259" key="1">
    <source>
        <dbReference type="PROSITE" id="PS50943"/>
    </source>
</evidence>
<organism evidence="2 3">
    <name type="scientific">Arcicella aquatica</name>
    <dbReference type="NCBI Taxonomy" id="217141"/>
    <lineage>
        <taxon>Bacteria</taxon>
        <taxon>Pseudomonadati</taxon>
        <taxon>Bacteroidota</taxon>
        <taxon>Cytophagia</taxon>
        <taxon>Cytophagales</taxon>
        <taxon>Flectobacillaceae</taxon>
        <taxon>Arcicella</taxon>
    </lineage>
</organism>
<evidence type="ECO:0000313" key="3">
    <source>
        <dbReference type="Proteomes" id="UP001304671"/>
    </source>
</evidence>
<dbReference type="SMART" id="SM00530">
    <property type="entry name" value="HTH_XRE"/>
    <property type="match status" value="1"/>
</dbReference>
<dbReference type="RefSeq" id="WP_323247742.1">
    <property type="nucleotide sequence ID" value="NZ_JAYFUL010000007.1"/>
</dbReference>
<gene>
    <name evidence="2" type="ORF">VB264_06330</name>
</gene>
<comment type="caution">
    <text evidence="2">The sequence shown here is derived from an EMBL/GenBank/DDBJ whole genome shotgun (WGS) entry which is preliminary data.</text>
</comment>
<evidence type="ECO:0000313" key="2">
    <source>
        <dbReference type="EMBL" id="MEA5257392.1"/>
    </source>
</evidence>
<dbReference type="InterPro" id="IPR001387">
    <property type="entry name" value="Cro/C1-type_HTH"/>
</dbReference>
<dbReference type="Proteomes" id="UP001304671">
    <property type="component" value="Unassembled WGS sequence"/>
</dbReference>
<protein>
    <submittedName>
        <fullName evidence="2">Transcriptional regulator</fullName>
    </submittedName>
</protein>
<dbReference type="Gene3D" id="1.10.260.40">
    <property type="entry name" value="lambda repressor-like DNA-binding domains"/>
    <property type="match status" value="1"/>
</dbReference>
<dbReference type="PROSITE" id="PS50943">
    <property type="entry name" value="HTH_CROC1"/>
    <property type="match status" value="1"/>
</dbReference>
<dbReference type="InterPro" id="IPR010982">
    <property type="entry name" value="Lambda_DNA-bd_dom_sf"/>
</dbReference>
<feature type="domain" description="HTH cro/C1-type" evidence="1">
    <location>
        <begin position="62"/>
        <end position="115"/>
    </location>
</feature>
<keyword evidence="3" id="KW-1185">Reference proteome</keyword>
<dbReference type="PANTHER" id="PTHR40455:SF1">
    <property type="entry name" value="ANTITOXIN HIGA"/>
    <property type="match status" value="1"/>
</dbReference>
<accession>A0ABU5QK11</accession>
<dbReference type="SUPFAM" id="SSF47413">
    <property type="entry name" value="lambda repressor-like DNA-binding domains"/>
    <property type="match status" value="1"/>
</dbReference>
<reference evidence="2 3" key="1">
    <citation type="submission" date="2023-12" db="EMBL/GenBank/DDBJ databases">
        <title>Novel species of the genus Arcicella isolated from rivers.</title>
        <authorList>
            <person name="Lu H."/>
        </authorList>
    </citation>
    <scope>NUCLEOTIDE SEQUENCE [LARGE SCALE GENOMIC DNA]</scope>
    <source>
        <strain evidence="2 3">LMG 21963</strain>
    </source>
</reference>
<sequence>MEAIRPIKTEEQYREALKKIDSLINAEPNTAEFELLEVLSILADDYENKHYAIEPLDPIEAIKYEMKEQGLKQKDLVQYFGSKEMVSQVLNKKRPLTLKMIKNLYQNFGISADILLA</sequence>